<dbReference type="InterPro" id="IPR052050">
    <property type="entry name" value="SecEffector_AnkRepeat"/>
</dbReference>
<keyword evidence="2" id="KW-1185">Reference proteome</keyword>
<dbReference type="SMART" id="SM00248">
    <property type="entry name" value="ANK"/>
    <property type="match status" value="6"/>
</dbReference>
<dbReference type="OrthoDB" id="74673at2759"/>
<dbReference type="VEuPathDB" id="FungiDB:SDRG_11900"/>
<dbReference type="Pfam" id="PF13637">
    <property type="entry name" value="Ank_4"/>
    <property type="match status" value="1"/>
</dbReference>
<dbReference type="EMBL" id="JH767176">
    <property type="protein sequence ID" value="EQC30323.1"/>
    <property type="molecule type" value="Genomic_DNA"/>
</dbReference>
<sequence>MASPVLRSSDLVEVIASFQEGLPQDLAAVQRLADAVELTPCSPYANCEQTGYLAHVPARFACLPYLEGYPHPTTKLRHHALFVSPRFYDRALALHLSIVDGDMALVERWLRWDASLCTSATLELAAAASQGPILRLLFEQFATLATPKMMDLVAMSGDLVLLRWLHEAGAKCSTAAMDGAAMNGHDDVAVFLHSMRTEGCTIAAATAAAINGHASIVRFLLEQRTEGVNPSLRFQVPHGTHTTRSVRGATHLAAVDLVAARVELTNAALQSLVERAGLAILQHVYVRGYLKKMTKPFLELAVAKQDHAMLRYVLHCINQENLRPFSDDEWLPRDAPKEPSSLEALLAGGDSPFSRWEHCQVMELAAFNGDMASLELLHTSRLRAGSEHAIVYAAYRGHMHVLEWLHQNRRDGCNEDAMALAAARGHFDVVRWLHEVYGVWRTPAALATAVYTGHLAMVTYLLDVPTGGVDRQKKVAKNSGVCAALPERDGYLGSSQGDYVRGSPAHWAASQGHLEILELLVARGYEVLPSAMDAAVENGHLHIVRYLHEGPEQRFCSRRPLVNAILKTHDNTVAYVLSRRCWQLGSDSVDMDLYWLLVATARSGRLDILKLLSDALPIPTTLPARVSERMMIRAASYNHLDMLRHLHEVVGLEWTPLVHEAAMRRGSKKVLRYLQTLGPPATSVYVVDDLTLWQEHYDFILTMETVDGHWRARPMYIR</sequence>
<dbReference type="PANTHER" id="PTHR46586">
    <property type="entry name" value="ANKYRIN REPEAT-CONTAINING PROTEIN"/>
    <property type="match status" value="1"/>
</dbReference>
<protein>
    <submittedName>
        <fullName evidence="1">Uncharacterized protein</fullName>
    </submittedName>
</protein>
<dbReference type="Gene3D" id="1.25.40.20">
    <property type="entry name" value="Ankyrin repeat-containing domain"/>
    <property type="match status" value="3"/>
</dbReference>
<dbReference type="Proteomes" id="UP000030762">
    <property type="component" value="Unassembled WGS sequence"/>
</dbReference>
<dbReference type="SUPFAM" id="SSF48403">
    <property type="entry name" value="Ankyrin repeat"/>
    <property type="match status" value="3"/>
</dbReference>
<dbReference type="RefSeq" id="XP_008616176.1">
    <property type="nucleotide sequence ID" value="XM_008617954.1"/>
</dbReference>
<reference evidence="1 2" key="1">
    <citation type="submission" date="2012-04" db="EMBL/GenBank/DDBJ databases">
        <title>The Genome Sequence of Saprolegnia declina VS20.</title>
        <authorList>
            <consortium name="The Broad Institute Genome Sequencing Platform"/>
            <person name="Russ C."/>
            <person name="Nusbaum C."/>
            <person name="Tyler B."/>
            <person name="van West P."/>
            <person name="Dieguez-Uribeondo J."/>
            <person name="de Bruijn I."/>
            <person name="Tripathy S."/>
            <person name="Jiang R."/>
            <person name="Young S.K."/>
            <person name="Zeng Q."/>
            <person name="Gargeya S."/>
            <person name="Fitzgerald M."/>
            <person name="Haas B."/>
            <person name="Abouelleil A."/>
            <person name="Alvarado L."/>
            <person name="Arachchi H.M."/>
            <person name="Berlin A."/>
            <person name="Chapman S.B."/>
            <person name="Goldberg J."/>
            <person name="Griggs A."/>
            <person name="Gujja S."/>
            <person name="Hansen M."/>
            <person name="Howarth C."/>
            <person name="Imamovic A."/>
            <person name="Larimer J."/>
            <person name="McCowen C."/>
            <person name="Montmayeur A."/>
            <person name="Murphy C."/>
            <person name="Neiman D."/>
            <person name="Pearson M."/>
            <person name="Priest M."/>
            <person name="Roberts A."/>
            <person name="Saif S."/>
            <person name="Shea T."/>
            <person name="Sisk P."/>
            <person name="Sykes S."/>
            <person name="Wortman J."/>
            <person name="Nusbaum C."/>
            <person name="Birren B."/>
        </authorList>
    </citation>
    <scope>NUCLEOTIDE SEQUENCE [LARGE SCALE GENOMIC DNA]</scope>
    <source>
        <strain evidence="1 2">VS20</strain>
    </source>
</reference>
<dbReference type="AlphaFoldDB" id="T0RDI4"/>
<proteinExistence type="predicted"/>
<organism evidence="1 2">
    <name type="scientific">Saprolegnia diclina (strain VS20)</name>
    <dbReference type="NCBI Taxonomy" id="1156394"/>
    <lineage>
        <taxon>Eukaryota</taxon>
        <taxon>Sar</taxon>
        <taxon>Stramenopiles</taxon>
        <taxon>Oomycota</taxon>
        <taxon>Saprolegniomycetes</taxon>
        <taxon>Saprolegniales</taxon>
        <taxon>Saprolegniaceae</taxon>
        <taxon>Saprolegnia</taxon>
    </lineage>
</organism>
<dbReference type="STRING" id="1156394.T0RDI4"/>
<dbReference type="OMA" id="PYANCEQ"/>
<dbReference type="InterPro" id="IPR002110">
    <property type="entry name" value="Ankyrin_rpt"/>
</dbReference>
<name>T0RDI4_SAPDV</name>
<evidence type="ECO:0000313" key="2">
    <source>
        <dbReference type="Proteomes" id="UP000030762"/>
    </source>
</evidence>
<accession>T0RDI4</accession>
<dbReference type="GeneID" id="19952627"/>
<gene>
    <name evidence="1" type="ORF">SDRG_11900</name>
</gene>
<dbReference type="Pfam" id="PF12796">
    <property type="entry name" value="Ank_2"/>
    <property type="match status" value="1"/>
</dbReference>
<dbReference type="InterPro" id="IPR036770">
    <property type="entry name" value="Ankyrin_rpt-contain_sf"/>
</dbReference>
<dbReference type="PANTHER" id="PTHR46586:SF3">
    <property type="entry name" value="ANKYRIN REPEAT-CONTAINING PROTEIN"/>
    <property type="match status" value="1"/>
</dbReference>
<evidence type="ECO:0000313" key="1">
    <source>
        <dbReference type="EMBL" id="EQC30323.1"/>
    </source>
</evidence>
<dbReference type="InParanoid" id="T0RDI4"/>